<keyword evidence="1" id="KW-0802">TPR repeat</keyword>
<evidence type="ECO:0000313" key="4">
    <source>
        <dbReference type="EMBL" id="MFC5468821.1"/>
    </source>
</evidence>
<feature type="compositionally biased region" description="Basic and acidic residues" evidence="2">
    <location>
        <begin position="568"/>
        <end position="580"/>
    </location>
</feature>
<dbReference type="EMBL" id="JBHSMH010000021">
    <property type="protein sequence ID" value="MFC5468821.1"/>
    <property type="molecule type" value="Genomic_DNA"/>
</dbReference>
<reference evidence="5" key="1">
    <citation type="journal article" date="2019" name="Int. J. Syst. Evol. Microbiol.">
        <title>The Global Catalogue of Microorganisms (GCM) 10K type strain sequencing project: providing services to taxonomists for standard genome sequencing and annotation.</title>
        <authorList>
            <consortium name="The Broad Institute Genomics Platform"/>
            <consortium name="The Broad Institute Genome Sequencing Center for Infectious Disease"/>
            <person name="Wu L."/>
            <person name="Ma J."/>
        </authorList>
    </citation>
    <scope>NUCLEOTIDE SEQUENCE [LARGE SCALE GENOMIC DNA]</scope>
    <source>
        <strain evidence="5">CCUG 57113</strain>
    </source>
</reference>
<name>A0ABW0LU36_9BACL</name>
<protein>
    <submittedName>
        <fullName evidence="4">AMP-binding protein</fullName>
    </submittedName>
</protein>
<dbReference type="PANTHER" id="PTHR43845:SF1">
    <property type="entry name" value="BLR5969 PROTEIN"/>
    <property type="match status" value="1"/>
</dbReference>
<dbReference type="Pfam" id="PF00501">
    <property type="entry name" value="AMP-binding"/>
    <property type="match status" value="1"/>
</dbReference>
<evidence type="ECO:0000256" key="2">
    <source>
        <dbReference type="SAM" id="MobiDB-lite"/>
    </source>
</evidence>
<gene>
    <name evidence="4" type="ORF">ACFPPD_08805</name>
</gene>
<evidence type="ECO:0000313" key="5">
    <source>
        <dbReference type="Proteomes" id="UP001596105"/>
    </source>
</evidence>
<dbReference type="SMART" id="SM00028">
    <property type="entry name" value="TPR"/>
    <property type="match status" value="2"/>
</dbReference>
<keyword evidence="5" id="KW-1185">Reference proteome</keyword>
<evidence type="ECO:0000259" key="3">
    <source>
        <dbReference type="Pfam" id="PF00501"/>
    </source>
</evidence>
<dbReference type="PROSITE" id="PS50005">
    <property type="entry name" value="TPR"/>
    <property type="match status" value="1"/>
</dbReference>
<feature type="domain" description="AMP-dependent synthetase/ligase" evidence="3">
    <location>
        <begin position="77"/>
        <end position="234"/>
    </location>
</feature>
<dbReference type="InterPro" id="IPR011990">
    <property type="entry name" value="TPR-like_helical_dom_sf"/>
</dbReference>
<dbReference type="Gene3D" id="3.40.50.12780">
    <property type="entry name" value="N-terminal domain of ligase-like"/>
    <property type="match status" value="1"/>
</dbReference>
<dbReference type="Pfam" id="PF14559">
    <property type="entry name" value="TPR_19"/>
    <property type="match status" value="1"/>
</dbReference>
<dbReference type="PANTHER" id="PTHR43845">
    <property type="entry name" value="BLR5969 PROTEIN"/>
    <property type="match status" value="1"/>
</dbReference>
<proteinExistence type="predicted"/>
<feature type="repeat" description="TPR" evidence="1">
    <location>
        <begin position="540"/>
        <end position="573"/>
    </location>
</feature>
<dbReference type="InterPro" id="IPR000873">
    <property type="entry name" value="AMP-dep_synth/lig_dom"/>
</dbReference>
<dbReference type="Gene3D" id="1.25.40.10">
    <property type="entry name" value="Tetratricopeptide repeat domain"/>
    <property type="match status" value="1"/>
</dbReference>
<accession>A0ABW0LU36</accession>
<dbReference type="Proteomes" id="UP001596105">
    <property type="component" value="Unassembled WGS sequence"/>
</dbReference>
<comment type="caution">
    <text evidence="4">The sequence shown here is derived from an EMBL/GenBank/DDBJ whole genome shotgun (WGS) entry which is preliminary data.</text>
</comment>
<dbReference type="InterPro" id="IPR042099">
    <property type="entry name" value="ANL_N_sf"/>
</dbReference>
<dbReference type="SUPFAM" id="SSF56801">
    <property type="entry name" value="Acetyl-CoA synthetase-like"/>
    <property type="match status" value="1"/>
</dbReference>
<dbReference type="InterPro" id="IPR019734">
    <property type="entry name" value="TPR_rpt"/>
</dbReference>
<dbReference type="SUPFAM" id="SSF48452">
    <property type="entry name" value="TPR-like"/>
    <property type="match status" value="1"/>
</dbReference>
<sequence length="589" mass="65399">MSETHMERDRRFRDLLQRISKSPLYKEKLAGYDIVNTRLDQMQSLPLTSKEDLRKSGAFGHLAVDMKEVAQYHESFGTTGEPSASWFTKEDLETGGRQMRDCGVRLTPNDVVLIRFPYAMSLPAFLMQHASRQAGSATVPASSRTPVTPYPRVLELLKRLGVSVIAGLPREMELLAETARLLGSDAKTDFPALRAICAAGELMSEPRRNHIEKLWGVPVFNLYGSTETGNIAAMCEHGVMHVMERDYLVEVLNEDGSMPASQGERGFASVTTLSHQASPLLRYFNEDIITVEPCQCKCGRSGGSLVHFGRRKERIPFGGLVLDSKDIQDAVYSLSPVPDAWKALEQENGLHFILDSHRSSEWSEKNVRALLTKRLGVPVTVEFADDGVLLGRGELVRNTPSKKPVYIQRLELRVSGAVSVDPLRDLLDQGRRKLAGRDFHEARALFEKAVALDANSADAHAWLAAAYGRLIEAGIMLEKMRLLPFLENEIMAALEIDSTHPFARRINGARLLNTPDTLGGDPAKAAKEFQYCIEKGMDEADIWASLGECLIQMGEPEKAKDALKEALAREPEHEQAKHLTEQLAGGRKM</sequence>
<dbReference type="RefSeq" id="WP_209750306.1">
    <property type="nucleotide sequence ID" value="NZ_JBHSMH010000021.1"/>
</dbReference>
<organism evidence="4 5">
    <name type="scientific">Cohnella suwonensis</name>
    <dbReference type="NCBI Taxonomy" id="696072"/>
    <lineage>
        <taxon>Bacteria</taxon>
        <taxon>Bacillati</taxon>
        <taxon>Bacillota</taxon>
        <taxon>Bacilli</taxon>
        <taxon>Bacillales</taxon>
        <taxon>Paenibacillaceae</taxon>
        <taxon>Cohnella</taxon>
    </lineage>
</organism>
<feature type="region of interest" description="Disordered" evidence="2">
    <location>
        <begin position="568"/>
        <end position="589"/>
    </location>
</feature>
<evidence type="ECO:0000256" key="1">
    <source>
        <dbReference type="PROSITE-ProRule" id="PRU00339"/>
    </source>
</evidence>